<dbReference type="FunCoup" id="A0A259U1Q7">
    <property type="interactions" value="202"/>
</dbReference>
<keyword evidence="5" id="KW-0812">Transmembrane</keyword>
<evidence type="ECO:0008006" key="11">
    <source>
        <dbReference type="Google" id="ProtNLM"/>
    </source>
</evidence>
<dbReference type="GO" id="GO:0015288">
    <property type="term" value="F:porin activity"/>
    <property type="evidence" value="ECO:0007669"/>
    <property type="project" value="TreeGrafter"/>
</dbReference>
<proteinExistence type="inferred from homology"/>
<dbReference type="PANTHER" id="PTHR30026:SF20">
    <property type="entry name" value="OUTER MEMBRANE PROTEIN TOLC"/>
    <property type="match status" value="1"/>
</dbReference>
<keyword evidence="8" id="KW-0732">Signal</keyword>
<sequence>MTDSVRRLAPLVLLLVASGASAQDRPSLRQDSLPPLPDSLRLYGGTLPTRPALPGFDAPAPAVRLSLQEAVQIALSANPDQAISELEAARAVNDVTLGNAGYLPTVDASAGLIGSRSGSLFGGGGGDSTGASSGGGGGRGSTVLDASLAATYTLFDGGLRDATLDRLQAEARRFAYLADADAEALALDVSAAYLDAARQKALADAFAEAIEVSEDRLRLAQAEVQIGTAAEIDAALALADYNADRAALLQQQVLAAGARASLGGLLALPTPEAVIVTDSLALGGPLALDALVTQAVDGNRRVLAFEAAEQVAEQAIRQVRSEWRPTVRASAGVGLTLFNDGFLPPGLSPTLGPDLRAGLTASLPIFDAGERQRRLQNAQIALQQSELATSSVRVSNRARAARLAATARGFRALAELETLNETIARENVRVALAQLRLGFITPVDLRQIQLTLVDVRRRRVEAVYQVGLAEAELQLLAGTLLPPEANVSPEILDGIDPRTRR</sequence>
<comment type="similarity">
    <text evidence="2">Belongs to the outer membrane factor (OMF) (TC 1.B.17) family.</text>
</comment>
<dbReference type="GO" id="GO:1990281">
    <property type="term" value="C:efflux pump complex"/>
    <property type="evidence" value="ECO:0007669"/>
    <property type="project" value="TreeGrafter"/>
</dbReference>
<gene>
    <name evidence="9" type="ORF">BSZ36_12765</name>
</gene>
<accession>A0A259U1Q7</accession>
<evidence type="ECO:0000256" key="6">
    <source>
        <dbReference type="ARBA" id="ARBA00023136"/>
    </source>
</evidence>
<dbReference type="SUPFAM" id="SSF56954">
    <property type="entry name" value="Outer membrane efflux proteins (OEP)"/>
    <property type="match status" value="1"/>
</dbReference>
<evidence type="ECO:0000256" key="5">
    <source>
        <dbReference type="ARBA" id="ARBA00022692"/>
    </source>
</evidence>
<reference evidence="9 10" key="1">
    <citation type="submission" date="2016-11" db="EMBL/GenBank/DDBJ databases">
        <title>Study of marine rhodopsin-containing bacteria.</title>
        <authorList>
            <person name="Yoshizawa S."/>
            <person name="Kumagai Y."/>
            <person name="Kogure K."/>
        </authorList>
    </citation>
    <scope>NUCLEOTIDE SEQUENCE [LARGE SCALE GENOMIC DNA]</scope>
    <source>
        <strain evidence="9 10">SG-29</strain>
    </source>
</reference>
<evidence type="ECO:0000256" key="3">
    <source>
        <dbReference type="ARBA" id="ARBA00022448"/>
    </source>
</evidence>
<evidence type="ECO:0000313" key="9">
    <source>
        <dbReference type="EMBL" id="OZC03778.1"/>
    </source>
</evidence>
<dbReference type="Pfam" id="PF02321">
    <property type="entry name" value="OEP"/>
    <property type="match status" value="2"/>
</dbReference>
<evidence type="ECO:0000256" key="2">
    <source>
        <dbReference type="ARBA" id="ARBA00007613"/>
    </source>
</evidence>
<name>A0A259U1Q7_9BACT</name>
<dbReference type="InterPro" id="IPR051906">
    <property type="entry name" value="TolC-like"/>
</dbReference>
<dbReference type="PANTHER" id="PTHR30026">
    <property type="entry name" value="OUTER MEMBRANE PROTEIN TOLC"/>
    <property type="match status" value="1"/>
</dbReference>
<feature type="signal peptide" evidence="8">
    <location>
        <begin position="1"/>
        <end position="22"/>
    </location>
</feature>
<dbReference type="GO" id="GO:0009279">
    <property type="term" value="C:cell outer membrane"/>
    <property type="evidence" value="ECO:0007669"/>
    <property type="project" value="UniProtKB-SubCell"/>
</dbReference>
<dbReference type="Gene3D" id="1.20.1600.10">
    <property type="entry name" value="Outer membrane efflux proteins (OEP)"/>
    <property type="match status" value="1"/>
</dbReference>
<evidence type="ECO:0000256" key="8">
    <source>
        <dbReference type="SAM" id="SignalP"/>
    </source>
</evidence>
<dbReference type="Proteomes" id="UP000216446">
    <property type="component" value="Unassembled WGS sequence"/>
</dbReference>
<dbReference type="InParanoid" id="A0A259U1Q7"/>
<keyword evidence="10" id="KW-1185">Reference proteome</keyword>
<evidence type="ECO:0000256" key="1">
    <source>
        <dbReference type="ARBA" id="ARBA00004442"/>
    </source>
</evidence>
<comment type="subcellular location">
    <subcellularLocation>
        <location evidence="1">Cell outer membrane</location>
    </subcellularLocation>
</comment>
<dbReference type="InterPro" id="IPR003423">
    <property type="entry name" value="OMP_efflux"/>
</dbReference>
<evidence type="ECO:0000313" key="10">
    <source>
        <dbReference type="Proteomes" id="UP000216446"/>
    </source>
</evidence>
<dbReference type="EMBL" id="MQWB01000001">
    <property type="protein sequence ID" value="OZC03778.1"/>
    <property type="molecule type" value="Genomic_DNA"/>
</dbReference>
<dbReference type="GO" id="GO:0015562">
    <property type="term" value="F:efflux transmembrane transporter activity"/>
    <property type="evidence" value="ECO:0007669"/>
    <property type="project" value="InterPro"/>
</dbReference>
<keyword evidence="4" id="KW-1134">Transmembrane beta strand</keyword>
<keyword evidence="3" id="KW-0813">Transport</keyword>
<keyword evidence="7" id="KW-0998">Cell outer membrane</keyword>
<evidence type="ECO:0000256" key="4">
    <source>
        <dbReference type="ARBA" id="ARBA00022452"/>
    </source>
</evidence>
<feature type="chain" id="PRO_5012966464" description="Transporter" evidence="8">
    <location>
        <begin position="23"/>
        <end position="501"/>
    </location>
</feature>
<organism evidence="9 10">
    <name type="scientific">Rubricoccus marinus</name>
    <dbReference type="NCBI Taxonomy" id="716817"/>
    <lineage>
        <taxon>Bacteria</taxon>
        <taxon>Pseudomonadati</taxon>
        <taxon>Rhodothermota</taxon>
        <taxon>Rhodothermia</taxon>
        <taxon>Rhodothermales</taxon>
        <taxon>Rubricoccaceae</taxon>
        <taxon>Rubricoccus</taxon>
    </lineage>
</organism>
<protein>
    <recommendedName>
        <fullName evidence="11">Transporter</fullName>
    </recommendedName>
</protein>
<evidence type="ECO:0000256" key="7">
    <source>
        <dbReference type="ARBA" id="ARBA00023237"/>
    </source>
</evidence>
<comment type="caution">
    <text evidence="9">The sequence shown here is derived from an EMBL/GenBank/DDBJ whole genome shotgun (WGS) entry which is preliminary data.</text>
</comment>
<dbReference type="AlphaFoldDB" id="A0A259U1Q7"/>
<keyword evidence="6" id="KW-0472">Membrane</keyword>
<dbReference type="RefSeq" id="WP_094549524.1">
    <property type="nucleotide sequence ID" value="NZ_MQWB01000001.1"/>
</dbReference>
<dbReference type="OrthoDB" id="9771205at2"/>